<keyword evidence="1" id="KW-0472">Membrane</keyword>
<keyword evidence="1" id="KW-0812">Transmembrane</keyword>
<keyword evidence="1" id="KW-1133">Transmembrane helix</keyword>
<evidence type="ECO:0000313" key="2">
    <source>
        <dbReference type="EMBL" id="MFC3613736.1"/>
    </source>
</evidence>
<feature type="transmembrane region" description="Helical" evidence="1">
    <location>
        <begin position="7"/>
        <end position="27"/>
    </location>
</feature>
<sequence>MSMDSDLALILGLVIGFLAIPAIVSAYSDGRRPIAAILVLLIAAGLVAFAASSRPGGYRLAEIPDVFYTVVARFLN</sequence>
<accession>A0ABV7TFF0</accession>
<comment type="caution">
    <text evidence="2">The sequence shown here is derived from an EMBL/GenBank/DDBJ whole genome shotgun (WGS) entry which is preliminary data.</text>
</comment>
<protein>
    <recommendedName>
        <fullName evidence="4">50S ribosomal protein L35</fullName>
    </recommendedName>
</protein>
<name>A0ABV7TFF0_9RHOB</name>
<evidence type="ECO:0008006" key="4">
    <source>
        <dbReference type="Google" id="ProtNLM"/>
    </source>
</evidence>
<dbReference type="RefSeq" id="WP_386734924.1">
    <property type="nucleotide sequence ID" value="NZ_JBHRXI010000006.1"/>
</dbReference>
<reference evidence="3" key="1">
    <citation type="journal article" date="2019" name="Int. J. Syst. Evol. Microbiol.">
        <title>The Global Catalogue of Microorganisms (GCM) 10K type strain sequencing project: providing services to taxonomists for standard genome sequencing and annotation.</title>
        <authorList>
            <consortium name="The Broad Institute Genomics Platform"/>
            <consortium name="The Broad Institute Genome Sequencing Center for Infectious Disease"/>
            <person name="Wu L."/>
            <person name="Ma J."/>
        </authorList>
    </citation>
    <scope>NUCLEOTIDE SEQUENCE [LARGE SCALE GENOMIC DNA]</scope>
    <source>
        <strain evidence="3">KCTC 42911</strain>
    </source>
</reference>
<dbReference type="EMBL" id="JBHRXI010000006">
    <property type="protein sequence ID" value="MFC3613736.1"/>
    <property type="molecule type" value="Genomic_DNA"/>
</dbReference>
<evidence type="ECO:0000256" key="1">
    <source>
        <dbReference type="SAM" id="Phobius"/>
    </source>
</evidence>
<gene>
    <name evidence="2" type="ORF">ACFORG_08175</name>
</gene>
<evidence type="ECO:0000313" key="3">
    <source>
        <dbReference type="Proteomes" id="UP001595629"/>
    </source>
</evidence>
<organism evidence="2 3">
    <name type="scientific">Lutimaribacter marinistellae</name>
    <dbReference type="NCBI Taxonomy" id="1820329"/>
    <lineage>
        <taxon>Bacteria</taxon>
        <taxon>Pseudomonadati</taxon>
        <taxon>Pseudomonadota</taxon>
        <taxon>Alphaproteobacteria</taxon>
        <taxon>Rhodobacterales</taxon>
        <taxon>Roseobacteraceae</taxon>
        <taxon>Lutimaribacter</taxon>
    </lineage>
</organism>
<feature type="transmembrane region" description="Helical" evidence="1">
    <location>
        <begin position="33"/>
        <end position="51"/>
    </location>
</feature>
<proteinExistence type="predicted"/>
<dbReference type="Proteomes" id="UP001595629">
    <property type="component" value="Unassembled WGS sequence"/>
</dbReference>
<keyword evidence="3" id="KW-1185">Reference proteome</keyword>